<dbReference type="SUPFAM" id="SSF52540">
    <property type="entry name" value="P-loop containing nucleoside triphosphate hydrolases"/>
    <property type="match status" value="1"/>
</dbReference>
<dbReference type="AlphaFoldDB" id="A0A9W8MGA0"/>
<dbReference type="SUPFAM" id="SSF54211">
    <property type="entry name" value="Ribosomal protein S5 domain 2-like"/>
    <property type="match status" value="1"/>
</dbReference>
<comment type="catalytic activity">
    <reaction evidence="9">
        <text>Hydrolysis of proteins in presence of ATP.</text>
        <dbReference type="EC" id="3.4.21.53"/>
    </reaction>
</comment>
<organism evidence="15 16">
    <name type="scientific">Candolleomyces eurysporus</name>
    <dbReference type="NCBI Taxonomy" id="2828524"/>
    <lineage>
        <taxon>Eukaryota</taxon>
        <taxon>Fungi</taxon>
        <taxon>Dikarya</taxon>
        <taxon>Basidiomycota</taxon>
        <taxon>Agaricomycotina</taxon>
        <taxon>Agaricomycetes</taxon>
        <taxon>Agaricomycetidae</taxon>
        <taxon>Agaricales</taxon>
        <taxon>Agaricineae</taxon>
        <taxon>Psathyrellaceae</taxon>
        <taxon>Candolleomyces</taxon>
    </lineage>
</organism>
<dbReference type="GO" id="GO:0051131">
    <property type="term" value="P:chaperone-mediated protein complex assembly"/>
    <property type="evidence" value="ECO:0007669"/>
    <property type="project" value="TreeGrafter"/>
</dbReference>
<feature type="compositionally biased region" description="Low complexity" evidence="12">
    <location>
        <begin position="111"/>
        <end position="138"/>
    </location>
</feature>
<feature type="compositionally biased region" description="Low complexity" evidence="12">
    <location>
        <begin position="918"/>
        <end position="953"/>
    </location>
</feature>
<feature type="region of interest" description="Disordered" evidence="12">
    <location>
        <begin position="300"/>
        <end position="319"/>
    </location>
</feature>
<keyword evidence="2 11" id="KW-0645">Protease</keyword>
<dbReference type="Pfam" id="PF22667">
    <property type="entry name" value="Lon_lid"/>
    <property type="match status" value="1"/>
</dbReference>
<evidence type="ECO:0000256" key="7">
    <source>
        <dbReference type="ARBA" id="ARBA00023125"/>
    </source>
</evidence>
<evidence type="ECO:0000256" key="2">
    <source>
        <dbReference type="ARBA" id="ARBA00022670"/>
    </source>
</evidence>
<dbReference type="NCBIfam" id="TIGR00763">
    <property type="entry name" value="lon"/>
    <property type="match status" value="1"/>
</dbReference>
<evidence type="ECO:0000256" key="9">
    <source>
        <dbReference type="ARBA" id="ARBA00050665"/>
    </source>
</evidence>
<evidence type="ECO:0000259" key="14">
    <source>
        <dbReference type="PROSITE" id="PS51787"/>
    </source>
</evidence>
<feature type="compositionally biased region" description="Low complexity" evidence="12">
    <location>
        <begin position="18"/>
        <end position="36"/>
    </location>
</feature>
<feature type="compositionally biased region" description="Basic and acidic residues" evidence="12">
    <location>
        <begin position="260"/>
        <end position="271"/>
    </location>
</feature>
<feature type="compositionally biased region" description="Low complexity" evidence="12">
    <location>
        <begin position="386"/>
        <end position="407"/>
    </location>
</feature>
<dbReference type="Gene3D" id="3.40.50.300">
    <property type="entry name" value="P-loop containing nucleotide triphosphate hydrolases"/>
    <property type="match status" value="1"/>
</dbReference>
<dbReference type="InterPro" id="IPR027503">
    <property type="entry name" value="Lonm_euk"/>
</dbReference>
<keyword evidence="16" id="KW-1185">Reference proteome</keyword>
<dbReference type="Proteomes" id="UP001140091">
    <property type="component" value="Unassembled WGS sequence"/>
</dbReference>
<dbReference type="Gene3D" id="1.20.58.1480">
    <property type="match status" value="1"/>
</dbReference>
<feature type="region of interest" description="Disordered" evidence="12">
    <location>
        <begin position="989"/>
        <end position="1047"/>
    </location>
</feature>
<dbReference type="InterPro" id="IPR003593">
    <property type="entry name" value="AAA+_ATPase"/>
</dbReference>
<feature type="region of interest" description="Disordered" evidence="12">
    <location>
        <begin position="898"/>
        <end position="975"/>
    </location>
</feature>
<dbReference type="EC" id="3.4.21.53" evidence="10"/>
<dbReference type="FunFam" id="3.40.50.300:FF:000021">
    <property type="entry name" value="Lon protease homolog"/>
    <property type="match status" value="1"/>
</dbReference>
<dbReference type="GO" id="GO:0004252">
    <property type="term" value="F:serine-type endopeptidase activity"/>
    <property type="evidence" value="ECO:0007669"/>
    <property type="project" value="UniProtKB-UniRule"/>
</dbReference>
<evidence type="ECO:0000256" key="11">
    <source>
        <dbReference type="PROSITE-ProRule" id="PRU01122"/>
    </source>
</evidence>
<dbReference type="HAMAP" id="MF_03120">
    <property type="entry name" value="lonm_euk"/>
    <property type="match status" value="1"/>
</dbReference>
<dbReference type="Pfam" id="PF05362">
    <property type="entry name" value="Lon_C"/>
    <property type="match status" value="1"/>
</dbReference>
<evidence type="ECO:0000256" key="4">
    <source>
        <dbReference type="ARBA" id="ARBA00022801"/>
    </source>
</evidence>
<feature type="compositionally biased region" description="Low complexity" evidence="12">
    <location>
        <begin position="44"/>
        <end position="70"/>
    </location>
</feature>
<evidence type="ECO:0000256" key="6">
    <source>
        <dbReference type="ARBA" id="ARBA00022840"/>
    </source>
</evidence>
<dbReference type="OrthoDB" id="2411602at2759"/>
<gene>
    <name evidence="15" type="ORF">H1R20_g8373</name>
</gene>
<evidence type="ECO:0000256" key="3">
    <source>
        <dbReference type="ARBA" id="ARBA00022741"/>
    </source>
</evidence>
<dbReference type="Pfam" id="PF00004">
    <property type="entry name" value="AAA"/>
    <property type="match status" value="1"/>
</dbReference>
<feature type="domain" description="Lon N-terminal" evidence="14">
    <location>
        <begin position="178"/>
        <end position="530"/>
    </location>
</feature>
<evidence type="ECO:0000256" key="8">
    <source>
        <dbReference type="ARBA" id="ARBA00023128"/>
    </source>
</evidence>
<dbReference type="InterPro" id="IPR003959">
    <property type="entry name" value="ATPase_AAA_core"/>
</dbReference>
<evidence type="ECO:0000256" key="1">
    <source>
        <dbReference type="ARBA" id="ARBA00004305"/>
    </source>
</evidence>
<feature type="compositionally biased region" description="Basic and acidic residues" evidence="12">
    <location>
        <begin position="957"/>
        <end position="969"/>
    </location>
</feature>
<keyword evidence="4 11" id="KW-0378">Hydrolase</keyword>
<evidence type="ECO:0000313" key="15">
    <source>
        <dbReference type="EMBL" id="KAJ2928732.1"/>
    </source>
</evidence>
<feature type="compositionally biased region" description="Low complexity" evidence="12">
    <location>
        <begin position="147"/>
        <end position="173"/>
    </location>
</feature>
<name>A0A9W8MGA0_9AGAR</name>
<dbReference type="InterPro" id="IPR020568">
    <property type="entry name" value="Ribosomal_Su5_D2-typ_SF"/>
</dbReference>
<dbReference type="GO" id="GO:0003697">
    <property type="term" value="F:single-stranded DNA binding"/>
    <property type="evidence" value="ECO:0007669"/>
    <property type="project" value="TreeGrafter"/>
</dbReference>
<feature type="region of interest" description="Disordered" evidence="12">
    <location>
        <begin position="370"/>
        <end position="419"/>
    </location>
</feature>
<comment type="caution">
    <text evidence="15">The sequence shown here is derived from an EMBL/GenBank/DDBJ whole genome shotgun (WGS) entry which is preliminary data.</text>
</comment>
<dbReference type="SMART" id="SM00382">
    <property type="entry name" value="AAA"/>
    <property type="match status" value="1"/>
</dbReference>
<dbReference type="FunFam" id="1.20.5.5270:FF:000001">
    <property type="entry name" value="Lon protease homolog, mitochondrial"/>
    <property type="match status" value="1"/>
</dbReference>
<dbReference type="Gene3D" id="1.20.5.5270">
    <property type="match status" value="1"/>
</dbReference>
<dbReference type="InterPro" id="IPR027065">
    <property type="entry name" value="Lon_Prtase"/>
</dbReference>
<feature type="active site" evidence="11">
    <location>
        <position position="1130"/>
    </location>
</feature>
<dbReference type="Gene3D" id="1.10.8.60">
    <property type="match status" value="1"/>
</dbReference>
<dbReference type="CDD" id="cd19500">
    <property type="entry name" value="RecA-like_Lon"/>
    <property type="match status" value="1"/>
</dbReference>
<evidence type="ECO:0000313" key="16">
    <source>
        <dbReference type="Proteomes" id="UP001140091"/>
    </source>
</evidence>
<dbReference type="Pfam" id="PF02190">
    <property type="entry name" value="LON_substr_bdg"/>
    <property type="match status" value="1"/>
</dbReference>
<keyword evidence="5 11" id="KW-0720">Serine protease</keyword>
<reference evidence="15" key="1">
    <citation type="submission" date="2022-06" db="EMBL/GenBank/DDBJ databases">
        <title>Genome Sequence of Candolleomyces eurysporus.</title>
        <authorList>
            <person name="Buettner E."/>
        </authorList>
    </citation>
    <scope>NUCLEOTIDE SEQUENCE</scope>
    <source>
        <strain evidence="15">VTCC 930004</strain>
    </source>
</reference>
<dbReference type="PROSITE" id="PS51787">
    <property type="entry name" value="LON_N"/>
    <property type="match status" value="1"/>
</dbReference>
<dbReference type="GO" id="GO:0007005">
    <property type="term" value="P:mitochondrion organization"/>
    <property type="evidence" value="ECO:0007669"/>
    <property type="project" value="TreeGrafter"/>
</dbReference>
<dbReference type="GO" id="GO:0006515">
    <property type="term" value="P:protein quality control for misfolded or incompletely synthesized proteins"/>
    <property type="evidence" value="ECO:0007669"/>
    <property type="project" value="InterPro"/>
</dbReference>
<dbReference type="InterPro" id="IPR027417">
    <property type="entry name" value="P-loop_NTPase"/>
</dbReference>
<dbReference type="GO" id="GO:0005759">
    <property type="term" value="C:mitochondrial matrix"/>
    <property type="evidence" value="ECO:0007669"/>
    <property type="project" value="UniProtKB-SubCell"/>
</dbReference>
<dbReference type="GO" id="GO:0004176">
    <property type="term" value="F:ATP-dependent peptidase activity"/>
    <property type="evidence" value="ECO:0007669"/>
    <property type="project" value="UniProtKB-UniRule"/>
</dbReference>
<dbReference type="PANTHER" id="PTHR43718">
    <property type="entry name" value="LON PROTEASE"/>
    <property type="match status" value="1"/>
</dbReference>
<dbReference type="InterPro" id="IPR054594">
    <property type="entry name" value="Lon_lid"/>
</dbReference>
<dbReference type="SMART" id="SM00464">
    <property type="entry name" value="LON"/>
    <property type="match status" value="1"/>
</dbReference>
<dbReference type="EMBL" id="JANBPK010000920">
    <property type="protein sequence ID" value="KAJ2928732.1"/>
    <property type="molecule type" value="Genomic_DNA"/>
</dbReference>
<dbReference type="InterPro" id="IPR014721">
    <property type="entry name" value="Ribsml_uS5_D2-typ_fold_subgr"/>
</dbReference>
<evidence type="ECO:0000259" key="13">
    <source>
        <dbReference type="PROSITE" id="PS51786"/>
    </source>
</evidence>
<feature type="region of interest" description="Disordered" evidence="12">
    <location>
        <begin position="228"/>
        <end position="274"/>
    </location>
</feature>
<feature type="domain" description="Lon proteolytic" evidence="13">
    <location>
        <begin position="1038"/>
        <end position="1225"/>
    </location>
</feature>
<evidence type="ECO:0000256" key="10">
    <source>
        <dbReference type="ARBA" id="ARBA00066743"/>
    </source>
</evidence>
<keyword evidence="3" id="KW-0547">Nucleotide-binding</keyword>
<dbReference type="GO" id="GO:0005524">
    <property type="term" value="F:ATP binding"/>
    <property type="evidence" value="ECO:0007669"/>
    <property type="project" value="UniProtKB-KW"/>
</dbReference>
<keyword evidence="8" id="KW-0496">Mitochondrion</keyword>
<dbReference type="FunFam" id="3.30.230.10:FF:000019">
    <property type="entry name" value="Lon protease homolog 2, peroxisomal"/>
    <property type="match status" value="1"/>
</dbReference>
<dbReference type="PANTHER" id="PTHR43718:SF2">
    <property type="entry name" value="LON PROTEASE HOMOLOG, MITOCHONDRIAL"/>
    <property type="match status" value="1"/>
</dbReference>
<dbReference type="InterPro" id="IPR003111">
    <property type="entry name" value="Lon_prtase_N"/>
</dbReference>
<dbReference type="PRINTS" id="PR00830">
    <property type="entry name" value="ENDOLAPTASE"/>
</dbReference>
<evidence type="ECO:0000256" key="12">
    <source>
        <dbReference type="SAM" id="MobiDB-lite"/>
    </source>
</evidence>
<feature type="compositionally biased region" description="Low complexity" evidence="12">
    <location>
        <begin position="230"/>
        <end position="254"/>
    </location>
</feature>
<sequence length="1260" mass="135194">MSPPSSVLNAWRLAAARCGPSSSSSAASTTRTLASTFPWSRHQLSSSSARARLYSTGLGPLRPSGPLGYPRWINSKTGQEGGEGDGIPEDVGKESGKENVESGKEKESSGEPEGSSSSSPSSSEGSGASSSSSSSSSSSPPPPSSSTPPSSGSSSSNNGSTGSSSSVIKPTIPSSYPYPLLALPIARRPLFPGFYKAVVIRNPAVVSAIKEMMKRGQPYLGAFLLKDKSSPPSSASTTTATSDSTSTSASTTPSEESEDKEPVVIRETRDEDDKDVIDSLDEVYDVGVFCQVTSVFAAAPPKSDSALPPSKDKDAAAPPQEEALTAVLYPHRRIKITELVKAGPGGEQQQVLKVDEKDVEWVDHVEVGDKKIELPVTPPASPTPGEETSSTPAASEDSATAAATPSSTAPPPPAATPTSFLNSYPVSLVRIKNLPTEAYTKDNQYIRAFTSEIVSVFKDIAQLNPLFRDQITNFSINQVTSANIFDEPDKLADFAAAVSSGEPGELQGVLESTKVDERLRRALTVLKKELINAELQSKIARDVDGRIAKRQREYYLMEQMRGIKKELGLESDGKDKLIAQLKEKAAKLNMPEVVRKVFEEELNKLQGLEASTSEANVTRNYLDWLTVLPWGVHTPENYNLTRAKGVLDADHYGLKEVKSRILEFLAVGKLRGTVEGKIICLVGPPGVGKTSIGKSIAHCVGRRFVRFSVGGLTDVAEIKGHRRTYVGALPGKIVQSLKRVGTENPVVVIDEIDKIGTGRGVNGDPASALLEMLDPEQNASFLDHYLDVPIDLSRVLFVCTANTLDTIPAPLLDRMEVLEVSGYVSEEKSVIARRYLGPQAKASCGLGDADVEISEGAVDVLIKWYARESGVRNLKKYIEKIYRKAALKLVEELGEETFPEPQAAAAGSAATAEKKGENASAPASEAASEQSKDNSPAPSSETSTPPVVENLPEPNEDLPKETTTKERKPMVIPDTVHLRITPENLKEYVGPPVYQRDRMFGGTTRPEAQPTETGKQDGSEKENDKGSKKGTSSSYDTEAPPGVSTGLGYLGNGSGAVMPIEAVAMPGKGSLQLTGKLGEVIRESAQIALSWVKAHAFDLGVTNTPNETLLLDKDIHIHMPEGAVGKDGPSAGTAILVALVSLVTGKRVHGDTAMTGEMSLTGRVLAVGGLKEKILAAHRAEMKTLIIPGANKMDVEENVPDSVKEGIRFVYVESVNEVLEEVFAIKVGERERKWKEDTKYEKEKEWKKEKQSKEKERRRE</sequence>
<feature type="non-terminal residue" evidence="15">
    <location>
        <position position="1"/>
    </location>
</feature>
<dbReference type="GO" id="GO:0016887">
    <property type="term" value="F:ATP hydrolysis activity"/>
    <property type="evidence" value="ECO:0007669"/>
    <property type="project" value="InterPro"/>
</dbReference>
<feature type="region of interest" description="Disordered" evidence="12">
    <location>
        <begin position="1234"/>
        <end position="1260"/>
    </location>
</feature>
<dbReference type="Gene3D" id="3.30.230.10">
    <property type="match status" value="1"/>
</dbReference>
<proteinExistence type="inferred from homology"/>
<evidence type="ECO:0000256" key="5">
    <source>
        <dbReference type="ARBA" id="ARBA00022825"/>
    </source>
</evidence>
<comment type="similarity">
    <text evidence="11">Belongs to the peptidase S16 family.</text>
</comment>
<dbReference type="InterPro" id="IPR008269">
    <property type="entry name" value="Lon_proteolytic"/>
</dbReference>
<feature type="active site" evidence="11">
    <location>
        <position position="1173"/>
    </location>
</feature>
<feature type="region of interest" description="Disordered" evidence="12">
    <location>
        <begin position="18"/>
        <end position="173"/>
    </location>
</feature>
<dbReference type="InterPro" id="IPR004815">
    <property type="entry name" value="Lon_bac/euk-typ"/>
</dbReference>
<keyword evidence="7" id="KW-0238">DNA-binding</keyword>
<feature type="compositionally biased region" description="Basic and acidic residues" evidence="12">
    <location>
        <begin position="1014"/>
        <end position="1027"/>
    </location>
</feature>
<accession>A0A9W8MGA0</accession>
<dbReference type="PROSITE" id="PS51786">
    <property type="entry name" value="LON_PROTEOLYTIC"/>
    <property type="match status" value="1"/>
</dbReference>
<keyword evidence="6" id="KW-0067">ATP-binding</keyword>
<comment type="subcellular location">
    <subcellularLocation>
        <location evidence="1">Mitochondrion matrix</location>
    </subcellularLocation>
</comment>
<feature type="compositionally biased region" description="Basic and acidic residues" evidence="12">
    <location>
        <begin position="90"/>
        <end position="109"/>
    </location>
</feature>
<protein>
    <recommendedName>
        <fullName evidence="10">endopeptidase La</fullName>
        <ecNumber evidence="10">3.4.21.53</ecNumber>
    </recommendedName>
</protein>